<protein>
    <recommendedName>
        <fullName evidence="3">Wadjet protein JetD C-terminal domain-containing protein</fullName>
    </recommendedName>
</protein>
<reference evidence="2" key="1">
    <citation type="journal article" date="2019" name="Int. J. Syst. Evol. Microbiol.">
        <title>The Global Catalogue of Microorganisms (GCM) 10K type strain sequencing project: providing services to taxonomists for standard genome sequencing and annotation.</title>
        <authorList>
            <consortium name="The Broad Institute Genomics Platform"/>
            <consortium name="The Broad Institute Genome Sequencing Center for Infectious Disease"/>
            <person name="Wu L."/>
            <person name="Ma J."/>
        </authorList>
    </citation>
    <scope>NUCLEOTIDE SEQUENCE [LARGE SCALE GENOMIC DNA]</scope>
    <source>
        <strain evidence="2">JCM 17978</strain>
    </source>
</reference>
<gene>
    <name evidence="1" type="ORF">ACFPH8_05685</name>
</gene>
<organism evidence="1 2">
    <name type="scientific">Bizionia hallyeonensis</name>
    <dbReference type="NCBI Taxonomy" id="1123757"/>
    <lineage>
        <taxon>Bacteria</taxon>
        <taxon>Pseudomonadati</taxon>
        <taxon>Bacteroidota</taxon>
        <taxon>Flavobacteriia</taxon>
        <taxon>Flavobacteriales</taxon>
        <taxon>Flavobacteriaceae</taxon>
        <taxon>Bizionia</taxon>
    </lineage>
</organism>
<sequence length="264" mass="30553">MREVDFNTYKLLFETKSVSKSAIPKSVLKSDIFQNLLRAEILESLKLGRGFKIIVTKENEFEKFFKTSFPEQNVSKSKSGNIKKYRNSKATKIDSNPIFLLRGFNPVQINNQRVNIKKQTLDFGLFSVIPRSIIADKICFVENLETFLNAEKLLGNKYLYLHKYGRIGKESISMIRAKEVLVFVDFDFNGLDEYLRIKEVFTNAELYLPSNYNELFDKHSASLKGNKAKMSIPVKNSKDSIVIQIREQVARTNRFLEQEILINV</sequence>
<name>A0ABW0C3N2_9FLAO</name>
<comment type="caution">
    <text evidence="1">The sequence shown here is derived from an EMBL/GenBank/DDBJ whole genome shotgun (WGS) entry which is preliminary data.</text>
</comment>
<accession>A0ABW0C3N2</accession>
<dbReference type="Proteomes" id="UP001596162">
    <property type="component" value="Unassembled WGS sequence"/>
</dbReference>
<proteinExistence type="predicted"/>
<dbReference type="RefSeq" id="WP_376859209.1">
    <property type="nucleotide sequence ID" value="NZ_JBHSLA010000002.1"/>
</dbReference>
<dbReference type="EMBL" id="JBHSLA010000002">
    <property type="protein sequence ID" value="MFC5194814.1"/>
    <property type="molecule type" value="Genomic_DNA"/>
</dbReference>
<evidence type="ECO:0000313" key="2">
    <source>
        <dbReference type="Proteomes" id="UP001596162"/>
    </source>
</evidence>
<evidence type="ECO:0008006" key="3">
    <source>
        <dbReference type="Google" id="ProtNLM"/>
    </source>
</evidence>
<evidence type="ECO:0000313" key="1">
    <source>
        <dbReference type="EMBL" id="MFC5194814.1"/>
    </source>
</evidence>
<keyword evidence="2" id="KW-1185">Reference proteome</keyword>